<name>A0A084WIY3_ANOSI</name>
<evidence type="ECO:0000313" key="3">
    <source>
        <dbReference type="Proteomes" id="UP000030765"/>
    </source>
</evidence>
<accession>A0A084WIY3</accession>
<dbReference type="VEuPathDB" id="VectorBase:ASIC018241"/>
<keyword evidence="1" id="KW-0645">Protease</keyword>
<gene>
    <name evidence="1" type="ORF">ZHAS_00018241</name>
</gene>
<keyword evidence="1" id="KW-0378">Hydrolase</keyword>
<protein>
    <submittedName>
        <fullName evidence="1 2">D-aminopeptidase</fullName>
    </submittedName>
</protein>
<sequence>MAAGVQDAAPCGSACRDILQVGTNRMKIRSLSISCIAHAHRPNDGVATLASFFCAKVNTPAGSLHLTMSGSARVCDRAMAAQKTAAGKSR</sequence>
<keyword evidence="1" id="KW-0031">Aminopeptidase</keyword>
<dbReference type="GO" id="GO:0004177">
    <property type="term" value="F:aminopeptidase activity"/>
    <property type="evidence" value="ECO:0007669"/>
    <property type="project" value="UniProtKB-KW"/>
</dbReference>
<reference evidence="1 3" key="1">
    <citation type="journal article" date="2014" name="BMC Genomics">
        <title>Genome sequence of Anopheles sinensis provides insight into genetics basis of mosquito competence for malaria parasites.</title>
        <authorList>
            <person name="Zhou D."/>
            <person name="Zhang D."/>
            <person name="Ding G."/>
            <person name="Shi L."/>
            <person name="Hou Q."/>
            <person name="Ye Y."/>
            <person name="Xu Y."/>
            <person name="Zhou H."/>
            <person name="Xiong C."/>
            <person name="Li S."/>
            <person name="Yu J."/>
            <person name="Hong S."/>
            <person name="Yu X."/>
            <person name="Zou P."/>
            <person name="Chen C."/>
            <person name="Chang X."/>
            <person name="Wang W."/>
            <person name="Lv Y."/>
            <person name="Sun Y."/>
            <person name="Ma L."/>
            <person name="Shen B."/>
            <person name="Zhu C."/>
        </authorList>
    </citation>
    <scope>NUCLEOTIDE SEQUENCE [LARGE SCALE GENOMIC DNA]</scope>
</reference>
<dbReference type="EnsemblMetazoa" id="ASIC018241-RA">
    <property type="protein sequence ID" value="ASIC018241-PA"/>
    <property type="gene ID" value="ASIC018241"/>
</dbReference>
<dbReference type="Proteomes" id="UP000030765">
    <property type="component" value="Unassembled WGS sequence"/>
</dbReference>
<keyword evidence="3" id="KW-1185">Reference proteome</keyword>
<organism evidence="1">
    <name type="scientific">Anopheles sinensis</name>
    <name type="common">Mosquito</name>
    <dbReference type="NCBI Taxonomy" id="74873"/>
    <lineage>
        <taxon>Eukaryota</taxon>
        <taxon>Metazoa</taxon>
        <taxon>Ecdysozoa</taxon>
        <taxon>Arthropoda</taxon>
        <taxon>Hexapoda</taxon>
        <taxon>Insecta</taxon>
        <taxon>Pterygota</taxon>
        <taxon>Neoptera</taxon>
        <taxon>Endopterygota</taxon>
        <taxon>Diptera</taxon>
        <taxon>Nematocera</taxon>
        <taxon>Culicoidea</taxon>
        <taxon>Culicidae</taxon>
        <taxon>Anophelinae</taxon>
        <taxon>Anopheles</taxon>
    </lineage>
</organism>
<dbReference type="EMBL" id="KE525347">
    <property type="protein sequence ID" value="KFB50177.1"/>
    <property type="molecule type" value="Genomic_DNA"/>
</dbReference>
<evidence type="ECO:0000313" key="1">
    <source>
        <dbReference type="EMBL" id="KFB50177.1"/>
    </source>
</evidence>
<proteinExistence type="predicted"/>
<evidence type="ECO:0000313" key="2">
    <source>
        <dbReference type="EnsemblMetazoa" id="ASIC018241-PA"/>
    </source>
</evidence>
<dbReference type="AlphaFoldDB" id="A0A084WIY3"/>
<reference evidence="2" key="2">
    <citation type="submission" date="2020-05" db="UniProtKB">
        <authorList>
            <consortium name="EnsemblMetazoa"/>
        </authorList>
    </citation>
    <scope>IDENTIFICATION</scope>
</reference>
<dbReference type="EMBL" id="ATLV01023953">
    <property type="status" value="NOT_ANNOTATED_CDS"/>
    <property type="molecule type" value="Genomic_DNA"/>
</dbReference>